<dbReference type="Gene3D" id="3.40.50.300">
    <property type="entry name" value="P-loop containing nucleotide triphosphate hydrolases"/>
    <property type="match status" value="1"/>
</dbReference>
<name>A0AAN5DBA1_9BILA</name>
<evidence type="ECO:0000256" key="4">
    <source>
        <dbReference type="ARBA" id="ARBA00022842"/>
    </source>
</evidence>
<dbReference type="InterPro" id="IPR011025">
    <property type="entry name" value="GproteinA_insert"/>
</dbReference>
<keyword evidence="4 10" id="KW-0460">Magnesium</keyword>
<keyword evidence="3 9" id="KW-0547">Nucleotide-binding</keyword>
<dbReference type="GO" id="GO:0001664">
    <property type="term" value="F:G protein-coupled receptor binding"/>
    <property type="evidence" value="ECO:0007669"/>
    <property type="project" value="TreeGrafter"/>
</dbReference>
<dbReference type="Proteomes" id="UP001328107">
    <property type="component" value="Unassembled WGS sequence"/>
</dbReference>
<dbReference type="GO" id="GO:0046872">
    <property type="term" value="F:metal ion binding"/>
    <property type="evidence" value="ECO:0007669"/>
    <property type="project" value="UniProtKB-KW"/>
</dbReference>
<dbReference type="SUPFAM" id="SSF47895">
    <property type="entry name" value="Transducin (alpha subunit), insertion domain"/>
    <property type="match status" value="1"/>
</dbReference>
<dbReference type="PANTHER" id="PTHR10218">
    <property type="entry name" value="GTP-BINDING PROTEIN ALPHA SUBUNIT"/>
    <property type="match status" value="1"/>
</dbReference>
<reference evidence="12" key="1">
    <citation type="submission" date="2022-10" db="EMBL/GenBank/DDBJ databases">
        <title>Genome assembly of Pristionchus species.</title>
        <authorList>
            <person name="Yoshida K."/>
            <person name="Sommer R.J."/>
        </authorList>
    </citation>
    <scope>NUCLEOTIDE SEQUENCE [LARGE SCALE GENOMIC DNA]</scope>
    <source>
        <strain evidence="12">RS5460</strain>
    </source>
</reference>
<comment type="caution">
    <text evidence="11">The sequence shown here is derived from an EMBL/GenBank/DDBJ whole genome shotgun (WGS) entry which is preliminary data.</text>
</comment>
<feature type="binding site" evidence="9">
    <location>
        <begin position="203"/>
        <end position="207"/>
    </location>
    <ligand>
        <name>GTP</name>
        <dbReference type="ChEBI" id="CHEBI:37565"/>
    </ligand>
</feature>
<dbReference type="EMBL" id="BTRK01000006">
    <property type="protein sequence ID" value="GMR59005.1"/>
    <property type="molecule type" value="Genomic_DNA"/>
</dbReference>
<dbReference type="GO" id="GO:0005737">
    <property type="term" value="C:cytoplasm"/>
    <property type="evidence" value="ECO:0007669"/>
    <property type="project" value="TreeGrafter"/>
</dbReference>
<organism evidence="11 12">
    <name type="scientific">Pristionchus mayeri</name>
    <dbReference type="NCBI Taxonomy" id="1317129"/>
    <lineage>
        <taxon>Eukaryota</taxon>
        <taxon>Metazoa</taxon>
        <taxon>Ecdysozoa</taxon>
        <taxon>Nematoda</taxon>
        <taxon>Chromadorea</taxon>
        <taxon>Rhabditida</taxon>
        <taxon>Rhabditina</taxon>
        <taxon>Diplogasteromorpha</taxon>
        <taxon>Diplogasteroidea</taxon>
        <taxon>Neodiplogasteridae</taxon>
        <taxon>Pristionchus</taxon>
    </lineage>
</organism>
<feature type="binding site" evidence="10">
    <location>
        <position position="181"/>
    </location>
    <ligand>
        <name>Mg(2+)</name>
        <dbReference type="ChEBI" id="CHEBI:18420"/>
    </ligand>
</feature>
<dbReference type="GO" id="GO:0007188">
    <property type="term" value="P:adenylate cyclase-modulating G protein-coupled receptor signaling pathway"/>
    <property type="evidence" value="ECO:0007669"/>
    <property type="project" value="TreeGrafter"/>
</dbReference>
<dbReference type="PRINTS" id="PR00318">
    <property type="entry name" value="GPROTEINA"/>
</dbReference>
<keyword evidence="12" id="KW-1185">Reference proteome</keyword>
<dbReference type="GO" id="GO:0005525">
    <property type="term" value="F:GTP binding"/>
    <property type="evidence" value="ECO:0007669"/>
    <property type="project" value="UniProtKB-KW"/>
</dbReference>
<keyword evidence="1" id="KW-0519">Myristate</keyword>
<evidence type="ECO:0000256" key="10">
    <source>
        <dbReference type="PIRSR" id="PIRSR601019-2"/>
    </source>
</evidence>
<evidence type="ECO:0000256" key="9">
    <source>
        <dbReference type="PIRSR" id="PIRSR601019-1"/>
    </source>
</evidence>
<evidence type="ECO:0000313" key="12">
    <source>
        <dbReference type="Proteomes" id="UP001328107"/>
    </source>
</evidence>
<keyword evidence="6" id="KW-0564">Palmitate</keyword>
<dbReference type="PROSITE" id="PS51882">
    <property type="entry name" value="G_ALPHA"/>
    <property type="match status" value="1"/>
</dbReference>
<dbReference type="Gene3D" id="1.10.400.10">
    <property type="entry name" value="GI Alpha 1, domain 2-like"/>
    <property type="match status" value="1"/>
</dbReference>
<evidence type="ECO:0000256" key="8">
    <source>
        <dbReference type="ARBA" id="ARBA00023288"/>
    </source>
</evidence>
<evidence type="ECO:0000313" key="11">
    <source>
        <dbReference type="EMBL" id="GMR59005.1"/>
    </source>
</evidence>
<protein>
    <recommendedName>
        <fullName evidence="13">ADP ribosylation factor</fullName>
    </recommendedName>
</protein>
<evidence type="ECO:0000256" key="2">
    <source>
        <dbReference type="ARBA" id="ARBA00022723"/>
    </source>
</evidence>
<evidence type="ECO:0000256" key="3">
    <source>
        <dbReference type="ARBA" id="ARBA00022741"/>
    </source>
</evidence>
<dbReference type="FunFam" id="3.40.50.300:FF:002307">
    <property type="entry name" value="Guanine nucleotide-binding protein G(k) subunit alpha"/>
    <property type="match status" value="1"/>
</dbReference>
<dbReference type="AlphaFoldDB" id="A0AAN5DBA1"/>
<evidence type="ECO:0008006" key="13">
    <source>
        <dbReference type="Google" id="ProtNLM"/>
    </source>
</evidence>
<evidence type="ECO:0000256" key="1">
    <source>
        <dbReference type="ARBA" id="ARBA00022707"/>
    </source>
</evidence>
<dbReference type="SUPFAM" id="SSF52540">
    <property type="entry name" value="P-loop containing nucleoside triphosphate hydrolases"/>
    <property type="match status" value="1"/>
</dbReference>
<dbReference type="PANTHER" id="PTHR10218:SF225">
    <property type="entry name" value="GUANINE NUCLEOTIDE-BINDING PROTEIN ALPHA-10 SUBUNIT"/>
    <property type="match status" value="1"/>
</dbReference>
<dbReference type="GO" id="GO:0005834">
    <property type="term" value="C:heterotrimeric G-protein complex"/>
    <property type="evidence" value="ECO:0007669"/>
    <property type="project" value="TreeGrafter"/>
</dbReference>
<dbReference type="CDD" id="cd00066">
    <property type="entry name" value="G-alpha"/>
    <property type="match status" value="1"/>
</dbReference>
<feature type="binding site" evidence="9">
    <location>
        <begin position="175"/>
        <end position="181"/>
    </location>
    <ligand>
        <name>GTP</name>
        <dbReference type="ChEBI" id="CHEBI:37565"/>
    </ligand>
</feature>
<dbReference type="InterPro" id="IPR001019">
    <property type="entry name" value="Gprotein_alpha_su"/>
</dbReference>
<feature type="binding site" evidence="9">
    <location>
        <begin position="272"/>
        <end position="275"/>
    </location>
    <ligand>
        <name>GTP</name>
        <dbReference type="ChEBI" id="CHEBI:37565"/>
    </ligand>
</feature>
<sequence>MGLCESQEAKYQKDVNRKIDKELKKTSSTLKQKLLLLGPGESGKSTTLKQMQILHASGFTEAKIEEMRVVITSNTIQSMIVLLDNMETLGLSLHDPRLREQAGYLRKYENETNDDTRKITLEVKTAIKTLWADKGIQRCFEQRAKFQFADSVIHFFEDIDRISQPGYRPTPQDILYCRTATTGVVQVNFVIRSIDFEFLRVYDVGGQRSERRKWIHCFDDVHALIFIVAISEYDQSLREDNKTNRLTEALELYDGIITSKFFEKASIILFLNKKDLFDVKIQQVSLKVCFPNYKGGLNYQEGVKHIRKEFKKLGRDKEDKHGNSKKKQIYFHETCATDTNQVTVVINSVIDVIIQENLKDTGMI</sequence>
<proteinExistence type="predicted"/>
<dbReference type="GO" id="GO:0003924">
    <property type="term" value="F:GTPase activity"/>
    <property type="evidence" value="ECO:0007669"/>
    <property type="project" value="InterPro"/>
</dbReference>
<dbReference type="SMART" id="SM00275">
    <property type="entry name" value="G_alpha"/>
    <property type="match status" value="1"/>
</dbReference>
<keyword evidence="7" id="KW-0807">Transducer</keyword>
<keyword evidence="8" id="KW-0449">Lipoprotein</keyword>
<feature type="binding site" evidence="10">
    <location>
        <position position="45"/>
    </location>
    <ligand>
        <name>Mg(2+)</name>
        <dbReference type="ChEBI" id="CHEBI:18420"/>
    </ligand>
</feature>
<keyword evidence="5 9" id="KW-0342">GTP-binding</keyword>
<dbReference type="InterPro" id="IPR027417">
    <property type="entry name" value="P-loop_NTPase"/>
</dbReference>
<gene>
    <name evidence="11" type="ORF">PMAYCL1PPCAC_29200</name>
</gene>
<feature type="binding site" evidence="9">
    <location>
        <begin position="41"/>
        <end position="46"/>
    </location>
    <ligand>
        <name>GTP</name>
        <dbReference type="ChEBI" id="CHEBI:37565"/>
    </ligand>
</feature>
<evidence type="ECO:0000256" key="5">
    <source>
        <dbReference type="ARBA" id="ARBA00023134"/>
    </source>
</evidence>
<keyword evidence="2 10" id="KW-0479">Metal-binding</keyword>
<feature type="binding site" evidence="9">
    <location>
        <begin position="150"/>
        <end position="151"/>
    </location>
    <ligand>
        <name>GTP</name>
        <dbReference type="ChEBI" id="CHEBI:37565"/>
    </ligand>
</feature>
<dbReference type="Pfam" id="PF00503">
    <property type="entry name" value="G-alpha"/>
    <property type="match status" value="1"/>
</dbReference>
<feature type="binding site" evidence="9">
    <location>
        <position position="336"/>
    </location>
    <ligand>
        <name>GTP</name>
        <dbReference type="ChEBI" id="CHEBI:37565"/>
    </ligand>
</feature>
<dbReference type="GO" id="GO:0031683">
    <property type="term" value="F:G-protein beta/gamma-subunit complex binding"/>
    <property type="evidence" value="ECO:0007669"/>
    <property type="project" value="InterPro"/>
</dbReference>
<evidence type="ECO:0000256" key="6">
    <source>
        <dbReference type="ARBA" id="ARBA00023139"/>
    </source>
</evidence>
<evidence type="ECO:0000256" key="7">
    <source>
        <dbReference type="ARBA" id="ARBA00023224"/>
    </source>
</evidence>
<accession>A0AAN5DBA1</accession>